<evidence type="ECO:0000313" key="1">
    <source>
        <dbReference type="EMBL" id="KAH7689793.1"/>
    </source>
</evidence>
<dbReference type="EMBL" id="CM037012">
    <property type="protein sequence ID" value="KAH7689793.1"/>
    <property type="molecule type" value="Genomic_DNA"/>
</dbReference>
<accession>A0ACB7WN72</accession>
<reference evidence="2" key="1">
    <citation type="journal article" date="2022" name="Nat. Commun.">
        <title>Chromosome evolution and the genetic basis of agronomically important traits in greater yam.</title>
        <authorList>
            <person name="Bredeson J.V."/>
            <person name="Lyons J.B."/>
            <person name="Oniyinde I.O."/>
            <person name="Okereke N.R."/>
            <person name="Kolade O."/>
            <person name="Nnabue I."/>
            <person name="Nwadili C.O."/>
            <person name="Hribova E."/>
            <person name="Parker M."/>
            <person name="Nwogha J."/>
            <person name="Shu S."/>
            <person name="Carlson J."/>
            <person name="Kariba R."/>
            <person name="Muthemba S."/>
            <person name="Knop K."/>
            <person name="Barton G.J."/>
            <person name="Sherwood A.V."/>
            <person name="Lopez-Montes A."/>
            <person name="Asiedu R."/>
            <person name="Jamnadass R."/>
            <person name="Muchugi A."/>
            <person name="Goodstein D."/>
            <person name="Egesi C.N."/>
            <person name="Featherston J."/>
            <person name="Asfaw A."/>
            <person name="Simpson G.G."/>
            <person name="Dolezel J."/>
            <person name="Hendre P.S."/>
            <person name="Van Deynze A."/>
            <person name="Kumar P.L."/>
            <person name="Obidiegwu J.E."/>
            <person name="Bhattacharjee R."/>
            <person name="Rokhsar D.S."/>
        </authorList>
    </citation>
    <scope>NUCLEOTIDE SEQUENCE [LARGE SCALE GENOMIC DNA]</scope>
    <source>
        <strain evidence="2">cv. TDa95/00328</strain>
    </source>
</reference>
<dbReference type="Proteomes" id="UP000827976">
    <property type="component" value="Chromosome 2"/>
</dbReference>
<protein>
    <submittedName>
        <fullName evidence="1">Glycine-tRNA synthetase heterodimeric protein</fullName>
        <ecNumber evidence="1">6.1.1.14</ecNumber>
    </submittedName>
</protein>
<evidence type="ECO:0000313" key="2">
    <source>
        <dbReference type="Proteomes" id="UP000827976"/>
    </source>
</evidence>
<sequence>MEERKENIVRDSTSLAEGVGGCIVMDDNLLNEVANLVEAPVPVLGKFGESFLELPKDILIMVANGVIDKVVVIKGNEAVLRARYEDAKFFYRLDIQKKFFEFRRELSGIHFYEKLGTMLDKVSRIEKTVGKLSTALGLSRTFVPVLEEAAGLAMSDLATSVVTEFTSLAGIMGRHYALRDGYSQQVFESLFEITLPQVVLGCTSKDCLGHC</sequence>
<dbReference type="EC" id="6.1.1.14" evidence="1"/>
<organism evidence="1 2">
    <name type="scientific">Dioscorea alata</name>
    <name type="common">Purple yam</name>
    <dbReference type="NCBI Taxonomy" id="55571"/>
    <lineage>
        <taxon>Eukaryota</taxon>
        <taxon>Viridiplantae</taxon>
        <taxon>Streptophyta</taxon>
        <taxon>Embryophyta</taxon>
        <taxon>Tracheophyta</taxon>
        <taxon>Spermatophyta</taxon>
        <taxon>Magnoliopsida</taxon>
        <taxon>Liliopsida</taxon>
        <taxon>Dioscoreales</taxon>
        <taxon>Dioscoreaceae</taxon>
        <taxon>Dioscorea</taxon>
    </lineage>
</organism>
<name>A0ACB7WN72_DIOAL</name>
<keyword evidence="2" id="KW-1185">Reference proteome</keyword>
<comment type="caution">
    <text evidence="1">The sequence shown here is derived from an EMBL/GenBank/DDBJ whole genome shotgun (WGS) entry which is preliminary data.</text>
</comment>
<gene>
    <name evidence="1" type="ORF">IHE45_02G006500</name>
</gene>
<proteinExistence type="predicted"/>
<keyword evidence="1" id="KW-0436">Ligase</keyword>